<sequence>MIPKFRAWDRTRNEWSNGFFIYSEGGLYTPNYGFDRKHLKKRTDVYPIVKQERFIPMQSTGLFSTFSEDELFEDDVIFWTYFDEFEDTGKARIVYRDGCWKLLDIKTGKEVWDSLFDCLENCTVFLSGNIYENPELVEVTND</sequence>
<name>A0A116KPY3_STRSU</name>
<evidence type="ECO:0000313" key="2">
    <source>
        <dbReference type="EMBL" id="CYU26471.1"/>
    </source>
</evidence>
<evidence type="ECO:0000259" key="1">
    <source>
        <dbReference type="Pfam" id="PF09643"/>
    </source>
</evidence>
<dbReference type="Proteomes" id="UP000072003">
    <property type="component" value="Unassembled WGS sequence"/>
</dbReference>
<dbReference type="RefSeq" id="WP_052501857.1">
    <property type="nucleotide sequence ID" value="NZ_CEDC01000003.1"/>
</dbReference>
<protein>
    <submittedName>
        <fullName evidence="2">Phage protein</fullName>
    </submittedName>
</protein>
<dbReference type="AlphaFoldDB" id="A0A116KPY3"/>
<organism evidence="2 3">
    <name type="scientific">Streptococcus suis</name>
    <dbReference type="NCBI Taxonomy" id="1307"/>
    <lineage>
        <taxon>Bacteria</taxon>
        <taxon>Bacillati</taxon>
        <taxon>Bacillota</taxon>
        <taxon>Bacilli</taxon>
        <taxon>Lactobacillales</taxon>
        <taxon>Streptococcaceae</taxon>
        <taxon>Streptococcus</taxon>
    </lineage>
</organism>
<feature type="domain" description="YopX protein" evidence="1">
    <location>
        <begin position="4"/>
        <end position="138"/>
    </location>
</feature>
<dbReference type="InterPro" id="IPR023385">
    <property type="entry name" value="YopX-like_C"/>
</dbReference>
<dbReference type="EMBL" id="FIFN01000019">
    <property type="protein sequence ID" value="CYU26471.1"/>
    <property type="molecule type" value="Genomic_DNA"/>
</dbReference>
<evidence type="ECO:0000313" key="3">
    <source>
        <dbReference type="Proteomes" id="UP000072003"/>
    </source>
</evidence>
<dbReference type="Pfam" id="PF09643">
    <property type="entry name" value="YopX"/>
    <property type="match status" value="1"/>
</dbReference>
<dbReference type="InterPro" id="IPR019096">
    <property type="entry name" value="YopX_protein"/>
</dbReference>
<accession>A0A116KPY3</accession>
<gene>
    <name evidence="2" type="ORF">ERS132462_01697</name>
</gene>
<proteinExistence type="predicted"/>
<dbReference type="Gene3D" id="2.30.30.290">
    <property type="entry name" value="YopX-like domains"/>
    <property type="match status" value="1"/>
</dbReference>
<reference evidence="2 3" key="1">
    <citation type="submission" date="2016-02" db="EMBL/GenBank/DDBJ databases">
        <authorList>
            <consortium name="Pathogen Informatics"/>
        </authorList>
    </citation>
    <scope>NUCLEOTIDE SEQUENCE [LARGE SCALE GENOMIC DNA]</scope>
    <source>
        <strain evidence="2 3">LSS100</strain>
    </source>
</reference>
<dbReference type="SUPFAM" id="SSF159006">
    <property type="entry name" value="YopX-like"/>
    <property type="match status" value="1"/>
</dbReference>